<evidence type="ECO:0000259" key="3">
    <source>
        <dbReference type="Pfam" id="PF00561"/>
    </source>
</evidence>
<name>A0A0K2GYX9_9CORY</name>
<reference evidence="4 5" key="1">
    <citation type="submission" date="2013-10" db="EMBL/GenBank/DDBJ databases">
        <title>Complete genome sequence of Corynebacterium lactis DSM 45799(T), isolated from raw cow milk.</title>
        <authorList>
            <person name="Ruckert C."/>
            <person name="Albersmeier A."/>
            <person name="Lipski A."/>
            <person name="Kalinowski J."/>
        </authorList>
    </citation>
    <scope>NUCLEOTIDE SEQUENCE [LARGE SCALE GENOMIC DNA]</scope>
    <source>
        <strain evidence="4 5">RW2-5</strain>
    </source>
</reference>
<dbReference type="Proteomes" id="UP000058446">
    <property type="component" value="Chromosome"/>
</dbReference>
<dbReference type="InterPro" id="IPR000073">
    <property type="entry name" value="AB_hydrolase_1"/>
</dbReference>
<dbReference type="PANTHER" id="PTHR43248">
    <property type="entry name" value="2-SUCCINYL-6-HYDROXY-2,4-CYCLOHEXADIENE-1-CARBOXYLATE SYNTHASE"/>
    <property type="match status" value="1"/>
</dbReference>
<dbReference type="PANTHER" id="PTHR43248:SF2">
    <property type="entry name" value="PROLYL AMINOPEPTIDASE"/>
    <property type="match status" value="1"/>
</dbReference>
<dbReference type="KEGG" id="clw:CLAC_03880"/>
<comment type="similarity">
    <text evidence="1">Belongs to the peptidase S33 family.</text>
</comment>
<proteinExistence type="inferred from homology"/>
<keyword evidence="5" id="KW-1185">Reference proteome</keyword>
<dbReference type="AlphaFoldDB" id="A0A0K2GYX9"/>
<dbReference type="PRINTS" id="PR00793">
    <property type="entry name" value="PROAMNOPTASE"/>
</dbReference>
<feature type="domain" description="AB hydrolase-1" evidence="3">
    <location>
        <begin position="58"/>
        <end position="172"/>
    </location>
</feature>
<dbReference type="OrthoDB" id="9796770at2"/>
<accession>A0A0K2GYX9</accession>
<evidence type="ECO:0000313" key="5">
    <source>
        <dbReference type="Proteomes" id="UP000058446"/>
    </source>
</evidence>
<dbReference type="InterPro" id="IPR002410">
    <property type="entry name" value="Peptidase_S33"/>
</dbReference>
<organism evidence="4 5">
    <name type="scientific">Corynebacterium lactis RW2-5</name>
    <dbReference type="NCBI Taxonomy" id="1408189"/>
    <lineage>
        <taxon>Bacteria</taxon>
        <taxon>Bacillati</taxon>
        <taxon>Actinomycetota</taxon>
        <taxon>Actinomycetes</taxon>
        <taxon>Mycobacteriales</taxon>
        <taxon>Corynebacteriaceae</taxon>
        <taxon>Corynebacterium</taxon>
    </lineage>
</organism>
<dbReference type="Gene3D" id="3.40.50.1820">
    <property type="entry name" value="alpha/beta hydrolase"/>
    <property type="match status" value="1"/>
</dbReference>
<protein>
    <submittedName>
        <fullName evidence="4">Proline iminopeptidase</fullName>
    </submittedName>
</protein>
<dbReference type="RefSeq" id="WP_053411769.1">
    <property type="nucleotide sequence ID" value="NZ_CP006841.1"/>
</dbReference>
<dbReference type="InterPro" id="IPR051601">
    <property type="entry name" value="Serine_prot/Carboxylest_S33"/>
</dbReference>
<evidence type="ECO:0000256" key="1">
    <source>
        <dbReference type="ARBA" id="ARBA00010088"/>
    </source>
</evidence>
<dbReference type="PATRIC" id="fig|1408189.4.peg.775"/>
<dbReference type="EMBL" id="CP006841">
    <property type="protein sequence ID" value="ALA66990.1"/>
    <property type="molecule type" value="Genomic_DNA"/>
</dbReference>
<dbReference type="SUPFAM" id="SSF53474">
    <property type="entry name" value="alpha/beta-Hydrolases"/>
    <property type="match status" value="1"/>
</dbReference>
<dbReference type="GO" id="GO:0004177">
    <property type="term" value="F:aminopeptidase activity"/>
    <property type="evidence" value="ECO:0007669"/>
    <property type="project" value="UniProtKB-EC"/>
</dbReference>
<sequence>MSTRHFGLDITEHRIEVPWNPFSGASEGGTLGSSSPAPGETFELFAREITAPGMAEAPALVYLQGGPGFPAPRPTSASGVIGEALKHFRVILLDQRGTGRSGRIDGVNPASAERLALLRQEYIVEDAEALRRHLGVESWSLYGQSFGGFCITSYLSRYPDSVDHAYLTGGLPVLDRGADDLYRTTFGKLKVRHDRFYREYPWAQDRIREICAHLDQSDERLPTGERLSSRRFRTIGIELGRGDGFHNLAYLLEEPFHGGRAGLNGCGREKRLRTDFLVDVGARVSFAAGPLYAAIHESIYGGVGGQSVTGWSANRIREEIPGFEEAADPAGAETFYLTGEHIFPWQFEEDPALVPLKSAAEELAGHKWEGSPYSIEKLADAPVSAAAVYLDDIFVPFEFSMDTAEAYGDLRTWVTNTRQHDGIRHDGAGIFSTLRDLIEER</sequence>
<evidence type="ECO:0000256" key="2">
    <source>
        <dbReference type="ARBA" id="ARBA00022801"/>
    </source>
</evidence>
<dbReference type="GO" id="GO:0006508">
    <property type="term" value="P:proteolysis"/>
    <property type="evidence" value="ECO:0007669"/>
    <property type="project" value="InterPro"/>
</dbReference>
<keyword evidence="2" id="KW-0378">Hydrolase</keyword>
<evidence type="ECO:0000313" key="4">
    <source>
        <dbReference type="EMBL" id="ALA66990.1"/>
    </source>
</evidence>
<dbReference type="InterPro" id="IPR029058">
    <property type="entry name" value="AB_hydrolase_fold"/>
</dbReference>
<dbReference type="Pfam" id="PF00561">
    <property type="entry name" value="Abhydrolase_1"/>
    <property type="match status" value="1"/>
</dbReference>
<gene>
    <name evidence="4" type="ORF">CLAC_03880</name>
</gene>
<dbReference type="STRING" id="1408189.CLAC_03880"/>